<feature type="transmembrane region" description="Helical" evidence="2">
    <location>
        <begin position="6"/>
        <end position="25"/>
    </location>
</feature>
<dbReference type="Proteomes" id="UP000031366">
    <property type="component" value="Unassembled WGS sequence"/>
</dbReference>
<reference evidence="3 4" key="1">
    <citation type="journal article" date="2015" name="Infect. Genet. Evol.">
        <title>Genomic sequences of six botulinum neurotoxin-producing strains representing three clostridial species illustrate the mobility and diversity of botulinum neurotoxin genes.</title>
        <authorList>
            <person name="Smith T.J."/>
            <person name="Hill K.K."/>
            <person name="Xie G."/>
            <person name="Foley B.T."/>
            <person name="Williamson C.H."/>
            <person name="Foster J.T."/>
            <person name="Johnson S.L."/>
            <person name="Chertkov O."/>
            <person name="Teshima H."/>
            <person name="Gibbons H.S."/>
            <person name="Johnsky L.A."/>
            <person name="Karavis M.A."/>
            <person name="Smith L.A."/>
        </authorList>
    </citation>
    <scope>NUCLEOTIDE SEQUENCE [LARGE SCALE GENOMIC DNA]</scope>
    <source>
        <strain evidence="3 4">CDC 2741</strain>
    </source>
</reference>
<dbReference type="OrthoDB" id="1913955at2"/>
<feature type="region of interest" description="Disordered" evidence="1">
    <location>
        <begin position="126"/>
        <end position="163"/>
    </location>
</feature>
<proteinExistence type="predicted"/>
<evidence type="ECO:0000256" key="1">
    <source>
        <dbReference type="SAM" id="MobiDB-lite"/>
    </source>
</evidence>
<dbReference type="RefSeq" id="WP_039635003.1">
    <property type="nucleotide sequence ID" value="NZ_AYSO01000019.1"/>
</dbReference>
<protein>
    <submittedName>
        <fullName evidence="3">Uncharacterized protein</fullName>
    </submittedName>
</protein>
<dbReference type="AlphaFoldDB" id="A0A0C1UCQ5"/>
<evidence type="ECO:0000256" key="2">
    <source>
        <dbReference type="SAM" id="Phobius"/>
    </source>
</evidence>
<comment type="caution">
    <text evidence="3">The sequence shown here is derived from an EMBL/GenBank/DDBJ whole genome shotgun (WGS) entry which is preliminary data.</text>
</comment>
<accession>A0A0C1UCQ5</accession>
<sequence length="163" mass="18850">MSEILVQVLIIITVVLGITGIVLIFKKNNIEPKEKAFENIYTILIMLQTLGFADEETKKILRLIMEGVKYVEDNFKDSPNNVKENQAFNFIKEQLDILKFDNVLSDDDIRTFIRLAAAFLEPNKLPREDDNTKSEYNIGVNEDNKQNDDIDQEYKSEEDDDTV</sequence>
<evidence type="ECO:0000313" key="3">
    <source>
        <dbReference type="EMBL" id="KIE45310.1"/>
    </source>
</evidence>
<keyword evidence="4" id="KW-1185">Reference proteome</keyword>
<keyword evidence="2" id="KW-0812">Transmembrane</keyword>
<evidence type="ECO:0000313" key="4">
    <source>
        <dbReference type="Proteomes" id="UP000031366"/>
    </source>
</evidence>
<keyword evidence="2" id="KW-1133">Transmembrane helix</keyword>
<dbReference type="EMBL" id="AYSO01000019">
    <property type="protein sequence ID" value="KIE45310.1"/>
    <property type="molecule type" value="Genomic_DNA"/>
</dbReference>
<organism evidence="3 4">
    <name type="scientific">Clostridium argentinense CDC 2741</name>
    <dbReference type="NCBI Taxonomy" id="1418104"/>
    <lineage>
        <taxon>Bacteria</taxon>
        <taxon>Bacillati</taxon>
        <taxon>Bacillota</taxon>
        <taxon>Clostridia</taxon>
        <taxon>Eubacteriales</taxon>
        <taxon>Clostridiaceae</taxon>
        <taxon>Clostridium</taxon>
    </lineage>
</organism>
<feature type="compositionally biased region" description="Basic and acidic residues" evidence="1">
    <location>
        <begin position="142"/>
        <end position="155"/>
    </location>
</feature>
<name>A0A0C1UCQ5_9CLOT</name>
<gene>
    <name evidence="3" type="ORF">U732_2513</name>
</gene>
<keyword evidence="2" id="KW-0472">Membrane</keyword>